<dbReference type="InterPro" id="IPR037944">
    <property type="entry name" value="PRX5-like"/>
</dbReference>
<dbReference type="GO" id="GO:0005739">
    <property type="term" value="C:mitochondrion"/>
    <property type="evidence" value="ECO:0007669"/>
    <property type="project" value="TreeGrafter"/>
</dbReference>
<dbReference type="GO" id="GO:0005829">
    <property type="term" value="C:cytosol"/>
    <property type="evidence" value="ECO:0007669"/>
    <property type="project" value="TreeGrafter"/>
</dbReference>
<organism evidence="8 9">
    <name type="scientific">Ramalina farinacea</name>
    <dbReference type="NCBI Taxonomy" id="258253"/>
    <lineage>
        <taxon>Eukaryota</taxon>
        <taxon>Fungi</taxon>
        <taxon>Dikarya</taxon>
        <taxon>Ascomycota</taxon>
        <taxon>Pezizomycotina</taxon>
        <taxon>Lecanoromycetes</taxon>
        <taxon>OSLEUM clade</taxon>
        <taxon>Lecanoromycetidae</taxon>
        <taxon>Lecanorales</taxon>
        <taxon>Lecanorineae</taxon>
        <taxon>Ramalinaceae</taxon>
        <taxon>Ramalina</taxon>
    </lineage>
</organism>
<dbReference type="GO" id="GO:0005777">
    <property type="term" value="C:peroxisome"/>
    <property type="evidence" value="ECO:0007669"/>
    <property type="project" value="TreeGrafter"/>
</dbReference>
<evidence type="ECO:0000313" key="9">
    <source>
        <dbReference type="Proteomes" id="UP001161017"/>
    </source>
</evidence>
<comment type="similarity">
    <text evidence="1">Belongs to the peroxiredoxin family. Prx5 subfamily.</text>
</comment>
<feature type="active site" description="Cysteine sulfenic acid (-SOH) intermediate" evidence="6">
    <location>
        <position position="45"/>
    </location>
</feature>
<evidence type="ECO:0000256" key="5">
    <source>
        <dbReference type="ARBA" id="ARBA00023284"/>
    </source>
</evidence>
<evidence type="ECO:0000256" key="1">
    <source>
        <dbReference type="ARBA" id="ARBA00010505"/>
    </source>
</evidence>
<dbReference type="GO" id="GO:0008379">
    <property type="term" value="F:thioredoxin peroxidase activity"/>
    <property type="evidence" value="ECO:0007669"/>
    <property type="project" value="InterPro"/>
</dbReference>
<accession>A0AA43QEH3</accession>
<reference evidence="8" key="1">
    <citation type="journal article" date="2023" name="Genome Biol. Evol.">
        <title>First Whole Genome Sequence and Flow Cytometry Genome Size Data for the Lichen-Forming Fungus Ramalina farinacea (Ascomycota).</title>
        <authorList>
            <person name="Llewellyn T."/>
            <person name="Mian S."/>
            <person name="Hill R."/>
            <person name="Leitch I.J."/>
            <person name="Gaya E."/>
        </authorList>
    </citation>
    <scope>NUCLEOTIDE SEQUENCE</scope>
    <source>
        <strain evidence="8">LIQ254RAFAR</strain>
    </source>
</reference>
<gene>
    <name evidence="8" type="ORF">OHK93_000247</name>
</gene>
<keyword evidence="4" id="KW-0560">Oxidoreductase</keyword>
<dbReference type="GO" id="GO:0042744">
    <property type="term" value="P:hydrogen peroxide catabolic process"/>
    <property type="evidence" value="ECO:0007669"/>
    <property type="project" value="TreeGrafter"/>
</dbReference>
<keyword evidence="9" id="KW-1185">Reference proteome</keyword>
<protein>
    <recommendedName>
        <fullName evidence="7">Redoxin domain-containing protein</fullName>
    </recommendedName>
</protein>
<dbReference type="PANTHER" id="PTHR10430:SF39">
    <property type="entry name" value="PEROXISOMAL MEMBRANE ASSOCIATED PROTEIN 20"/>
    <property type="match status" value="1"/>
</dbReference>
<comment type="caution">
    <text evidence="8">The sequence shown here is derived from an EMBL/GenBank/DDBJ whole genome shotgun (WGS) entry which is preliminary data.</text>
</comment>
<dbReference type="Proteomes" id="UP001161017">
    <property type="component" value="Unassembled WGS sequence"/>
</dbReference>
<name>A0AA43QEH3_9LECA</name>
<evidence type="ECO:0000256" key="3">
    <source>
        <dbReference type="ARBA" id="ARBA00022862"/>
    </source>
</evidence>
<dbReference type="AlphaFoldDB" id="A0AA43QEH3"/>
<dbReference type="InterPro" id="IPR036249">
    <property type="entry name" value="Thioredoxin-like_sf"/>
</dbReference>
<keyword evidence="2" id="KW-0575">Peroxidase</keyword>
<evidence type="ECO:0000256" key="2">
    <source>
        <dbReference type="ARBA" id="ARBA00022559"/>
    </source>
</evidence>
<evidence type="ECO:0000313" key="8">
    <source>
        <dbReference type="EMBL" id="MDI1485112.1"/>
    </source>
</evidence>
<dbReference type="InterPro" id="IPR013740">
    <property type="entry name" value="Redoxin"/>
</dbReference>
<keyword evidence="3" id="KW-0049">Antioxidant</keyword>
<dbReference type="SUPFAM" id="SSF52833">
    <property type="entry name" value="Thioredoxin-like"/>
    <property type="match status" value="1"/>
</dbReference>
<evidence type="ECO:0000256" key="4">
    <source>
        <dbReference type="ARBA" id="ARBA00023002"/>
    </source>
</evidence>
<evidence type="ECO:0000259" key="7">
    <source>
        <dbReference type="Pfam" id="PF08534"/>
    </source>
</evidence>
<dbReference type="GO" id="GO:0034599">
    <property type="term" value="P:cellular response to oxidative stress"/>
    <property type="evidence" value="ECO:0007669"/>
    <property type="project" value="InterPro"/>
</dbReference>
<dbReference type="PANTHER" id="PTHR10430">
    <property type="entry name" value="PEROXIREDOXIN"/>
    <property type="match status" value="1"/>
</dbReference>
<dbReference type="EMBL" id="JAPUFD010000001">
    <property type="protein sequence ID" value="MDI1485112.1"/>
    <property type="molecule type" value="Genomic_DNA"/>
</dbReference>
<sequence length="75" mass="7853">MVKVGDPVPSVELMETSPGTKVDLSKELKGKGLLIGVPAAYSPACSATHIPGYVSHEKTKEAGQVFVISVNDPFV</sequence>
<feature type="domain" description="Redoxin" evidence="7">
    <location>
        <begin position="3"/>
        <end position="75"/>
    </location>
</feature>
<dbReference type="Pfam" id="PF08534">
    <property type="entry name" value="Redoxin"/>
    <property type="match status" value="1"/>
</dbReference>
<dbReference type="Gene3D" id="3.40.30.10">
    <property type="entry name" value="Glutaredoxin"/>
    <property type="match status" value="1"/>
</dbReference>
<evidence type="ECO:0000256" key="6">
    <source>
        <dbReference type="PIRSR" id="PIRSR637944-1"/>
    </source>
</evidence>
<proteinExistence type="inferred from homology"/>
<keyword evidence="5" id="KW-0676">Redox-active center</keyword>
<dbReference type="GO" id="GO:0045454">
    <property type="term" value="P:cell redox homeostasis"/>
    <property type="evidence" value="ECO:0007669"/>
    <property type="project" value="TreeGrafter"/>
</dbReference>